<dbReference type="EMBL" id="JAEUBD010000146">
    <property type="protein sequence ID" value="KAH3676594.1"/>
    <property type="molecule type" value="Genomic_DNA"/>
</dbReference>
<reference evidence="16" key="1">
    <citation type="journal article" date="2021" name="Open Biol.">
        <title>Shared evolutionary footprints suggest mitochondrial oxidative damage underlies multiple complex I losses in fungi.</title>
        <authorList>
            <person name="Schikora-Tamarit M.A."/>
            <person name="Marcet-Houben M."/>
            <person name="Nosek J."/>
            <person name="Gabaldon T."/>
        </authorList>
    </citation>
    <scope>NUCLEOTIDE SEQUENCE</scope>
    <source>
        <strain evidence="16">NCAIM Y.01608</strain>
    </source>
</reference>
<dbReference type="PROSITE" id="PS00670">
    <property type="entry name" value="D_2_HYDROXYACID_DH_2"/>
    <property type="match status" value="1"/>
</dbReference>
<dbReference type="GO" id="GO:0004617">
    <property type="term" value="F:phosphoglycerate dehydrogenase activity"/>
    <property type="evidence" value="ECO:0007669"/>
    <property type="project" value="UniProtKB-EC"/>
</dbReference>
<dbReference type="Pfam" id="PF00389">
    <property type="entry name" value="2-Hacid_dh"/>
    <property type="match status" value="1"/>
</dbReference>
<comment type="caution">
    <text evidence="16">The sequence shown here is derived from an EMBL/GenBank/DDBJ whole genome shotgun (WGS) entry which is preliminary data.</text>
</comment>
<name>A0A9P8TF76_9ASCO</name>
<dbReference type="CDD" id="cd12176">
    <property type="entry name" value="PGDH_3"/>
    <property type="match status" value="1"/>
</dbReference>
<dbReference type="GO" id="GO:0006564">
    <property type="term" value="P:L-serine biosynthetic process"/>
    <property type="evidence" value="ECO:0007669"/>
    <property type="project" value="UniProtKB-KW"/>
</dbReference>
<dbReference type="InterPro" id="IPR045865">
    <property type="entry name" value="ACT-like_dom_sf"/>
</dbReference>
<dbReference type="InterPro" id="IPR006139">
    <property type="entry name" value="D-isomer_2_OHA_DH_cat_dom"/>
</dbReference>
<keyword evidence="8" id="KW-0560">Oxidoreductase</keyword>
<dbReference type="EC" id="1.1.1.399" evidence="4"/>
<dbReference type="SUPFAM" id="SSF52283">
    <property type="entry name" value="Formate/glycerate dehydrogenase catalytic domain-like"/>
    <property type="match status" value="1"/>
</dbReference>
<dbReference type="PANTHER" id="PTHR43761:SF1">
    <property type="entry name" value="D-ISOMER SPECIFIC 2-HYDROXYACID DEHYDROGENASE CATALYTIC DOMAIN-CONTAINING PROTEIN-RELATED"/>
    <property type="match status" value="1"/>
</dbReference>
<dbReference type="InterPro" id="IPR036291">
    <property type="entry name" value="NAD(P)-bd_dom_sf"/>
</dbReference>
<dbReference type="FunFam" id="3.30.70.260:FF:000036">
    <property type="entry name" value="D-3-phosphoglycerate dehydrogenase"/>
    <property type="match status" value="1"/>
</dbReference>
<dbReference type="SUPFAM" id="SSF55021">
    <property type="entry name" value="ACT-like"/>
    <property type="match status" value="1"/>
</dbReference>
<dbReference type="InterPro" id="IPR050418">
    <property type="entry name" value="D-iso_2-hydroxyacid_DH_PdxB"/>
</dbReference>
<dbReference type="Pfam" id="PF02826">
    <property type="entry name" value="2-Hacid_dh_C"/>
    <property type="match status" value="1"/>
</dbReference>
<dbReference type="PANTHER" id="PTHR43761">
    <property type="entry name" value="D-ISOMER SPECIFIC 2-HYDROXYACID DEHYDROGENASE FAMILY PROTEIN (AFU_ORTHOLOGUE AFUA_1G13630)"/>
    <property type="match status" value="1"/>
</dbReference>
<evidence type="ECO:0000256" key="14">
    <source>
        <dbReference type="SAM" id="MobiDB-lite"/>
    </source>
</evidence>
<dbReference type="PROSITE" id="PS51671">
    <property type="entry name" value="ACT"/>
    <property type="match status" value="1"/>
</dbReference>
<sequence length="736" mass="79837">MDSIICHYNVLAVTQIYYPYLVSLLGSQSLIGVDVQWRVGKSELLPQARSQETVGRTNGSETSLQSVLSSSGRTRGGGVDVLNTGELQHGLDGWRSNNTGTSWGRDQSDVDRTTLTRTLVGNRVRSTKVGAPVTSSDWNQSQLGNDDGTSDGSGQLLGDLDTKTNVAVGVTNDNDDLHSGSLTSSGLLLNRQNLHDLVLETWNKLINDLVLLNWQGVEVDLLHGGDFLGLHESSKLGDWDPALLVILTSSASSWASSWTALSWCTGHDYKCVIDVGMLRGKPGTSLATSPNAVSTSPTNSYLDQYRPRTKSITKSTKTLKPFSTGDIKILLLENVNQTAIDIFGAQGYQVEFHKTSLGEEELIEKIKDVHAIGIRSKTKLTANVLKHAKNLLVIGCFCIGTNQVDLEYAAEAGIAVFNSPFSNSRSVAELVICEIIALSRQLGDRSMELHNGVWNKVSAKCWEIRGKTLGIVGYGHIGSQLSVLAEAFGMNVIYYDVLMIMALGTAKQVSSLNELLANSDFVTLHVPETPDTKNMISSPQLATMKDGAYLLNNARGTIVDIPALIDALKVGKLAGAALDVYPHEPAKNGPLFNNELNEWTSELQSLKNVILTPHIGGSTEEAQSAIGVEVGTALTSYINEGSSIGAVNFPEVSLRGLDLDQENVVRVLYIHQNVPGVLRTVNEILSSYNIEKQFSDSRGNIAYLMADISGVNVQEIKSLYEKLENTPYKIITRLLY</sequence>
<dbReference type="Gene3D" id="3.30.70.260">
    <property type="match status" value="1"/>
</dbReference>
<dbReference type="PROSITE" id="PS00065">
    <property type="entry name" value="D_2_HYDROXYACID_DH_1"/>
    <property type="match status" value="1"/>
</dbReference>
<accession>A0A9P8TF76</accession>
<dbReference type="InterPro" id="IPR006140">
    <property type="entry name" value="D-isomer_DH_NAD-bd"/>
</dbReference>
<dbReference type="AlphaFoldDB" id="A0A9P8TF76"/>
<dbReference type="InterPro" id="IPR002912">
    <property type="entry name" value="ACT_dom"/>
</dbReference>
<comment type="catalytic activity">
    <reaction evidence="13">
        <text>(2R)-3-phosphoglycerate + NAD(+) = 3-phosphooxypyruvate + NADH + H(+)</text>
        <dbReference type="Rhea" id="RHEA:12641"/>
        <dbReference type="ChEBI" id="CHEBI:15378"/>
        <dbReference type="ChEBI" id="CHEBI:18110"/>
        <dbReference type="ChEBI" id="CHEBI:57540"/>
        <dbReference type="ChEBI" id="CHEBI:57945"/>
        <dbReference type="ChEBI" id="CHEBI:58272"/>
        <dbReference type="EC" id="1.1.1.95"/>
    </reaction>
</comment>
<gene>
    <name evidence="16" type="ORF">OGATHE_001083</name>
</gene>
<comment type="function">
    <text evidence="1">Catalyzes the reversible oxidation of 3-phospho-D-glycerate to 3-phosphonooxypyruvate, the first step of the phosphorylated L-serine biosynthesis pathway. Also catalyzes the reversible oxidation of 2-hydroxyglutarate to 2-oxoglutarate.</text>
</comment>
<evidence type="ECO:0000256" key="7">
    <source>
        <dbReference type="ARBA" id="ARBA00022605"/>
    </source>
</evidence>
<dbReference type="CDD" id="cd04901">
    <property type="entry name" value="ACT_3PGDH"/>
    <property type="match status" value="1"/>
</dbReference>
<dbReference type="SUPFAM" id="SSF51735">
    <property type="entry name" value="NAD(P)-binding Rossmann-fold domains"/>
    <property type="match status" value="1"/>
</dbReference>
<evidence type="ECO:0000256" key="9">
    <source>
        <dbReference type="ARBA" id="ARBA00023027"/>
    </source>
</evidence>
<feature type="compositionally biased region" description="Low complexity" evidence="14">
    <location>
        <begin position="60"/>
        <end position="71"/>
    </location>
</feature>
<dbReference type="EC" id="1.1.1.95" evidence="5"/>
<dbReference type="InterPro" id="IPR029752">
    <property type="entry name" value="D-isomer_DH_CS1"/>
</dbReference>
<evidence type="ECO:0000256" key="13">
    <source>
        <dbReference type="ARBA" id="ARBA00048731"/>
    </source>
</evidence>
<protein>
    <recommendedName>
        <fullName evidence="11">2-oxoglutarate reductase</fullName>
        <ecNumber evidence="4">1.1.1.399</ecNumber>
        <ecNumber evidence="5">1.1.1.95</ecNumber>
    </recommendedName>
</protein>
<evidence type="ECO:0000256" key="10">
    <source>
        <dbReference type="ARBA" id="ARBA00023299"/>
    </source>
</evidence>
<feature type="compositionally biased region" description="Polar residues" evidence="14">
    <location>
        <begin position="133"/>
        <end position="144"/>
    </location>
</feature>
<keyword evidence="7" id="KW-0028">Amino-acid biosynthesis</keyword>
<evidence type="ECO:0000256" key="4">
    <source>
        <dbReference type="ARBA" id="ARBA00013001"/>
    </source>
</evidence>
<comment type="catalytic activity">
    <reaction evidence="12">
        <text>(R)-2-hydroxyglutarate + NAD(+) = 2-oxoglutarate + NADH + H(+)</text>
        <dbReference type="Rhea" id="RHEA:49612"/>
        <dbReference type="ChEBI" id="CHEBI:15378"/>
        <dbReference type="ChEBI" id="CHEBI:15801"/>
        <dbReference type="ChEBI" id="CHEBI:16810"/>
        <dbReference type="ChEBI" id="CHEBI:57540"/>
        <dbReference type="ChEBI" id="CHEBI:57945"/>
        <dbReference type="EC" id="1.1.1.399"/>
    </reaction>
</comment>
<evidence type="ECO:0000256" key="2">
    <source>
        <dbReference type="ARBA" id="ARBA00005216"/>
    </source>
</evidence>
<dbReference type="PROSITE" id="PS00671">
    <property type="entry name" value="D_2_HYDROXYACID_DH_3"/>
    <property type="match status" value="1"/>
</dbReference>
<keyword evidence="10" id="KW-0718">Serine biosynthesis</keyword>
<evidence type="ECO:0000256" key="12">
    <source>
        <dbReference type="ARBA" id="ARBA00048126"/>
    </source>
</evidence>
<dbReference type="InterPro" id="IPR029753">
    <property type="entry name" value="D-isomer_DH_CS"/>
</dbReference>
<keyword evidence="9" id="KW-0520">NAD</keyword>
<evidence type="ECO:0000256" key="6">
    <source>
        <dbReference type="ARBA" id="ARBA00022553"/>
    </source>
</evidence>
<evidence type="ECO:0000313" key="16">
    <source>
        <dbReference type="EMBL" id="KAH3676594.1"/>
    </source>
</evidence>
<feature type="region of interest" description="Disordered" evidence="14">
    <location>
        <begin position="130"/>
        <end position="158"/>
    </location>
</feature>
<feature type="domain" description="ACT" evidence="15">
    <location>
        <begin position="666"/>
        <end position="736"/>
    </location>
</feature>
<evidence type="ECO:0000256" key="5">
    <source>
        <dbReference type="ARBA" id="ARBA00013143"/>
    </source>
</evidence>
<comment type="similarity">
    <text evidence="3">Belongs to the D-isomer specific 2-hydroxyacid dehydrogenase family.</text>
</comment>
<comment type="pathway">
    <text evidence="2">Amino-acid biosynthesis; L-serine biosynthesis; L-serine from 3-phospho-D-glycerate: step 1/3.</text>
</comment>
<keyword evidence="6" id="KW-0597">Phosphoprotein</keyword>
<dbReference type="Proteomes" id="UP000788993">
    <property type="component" value="Unassembled WGS sequence"/>
</dbReference>
<evidence type="ECO:0000256" key="1">
    <source>
        <dbReference type="ARBA" id="ARBA00003800"/>
    </source>
</evidence>
<dbReference type="GO" id="GO:0051287">
    <property type="term" value="F:NAD binding"/>
    <property type="evidence" value="ECO:0007669"/>
    <property type="project" value="InterPro"/>
</dbReference>
<reference evidence="16" key="2">
    <citation type="submission" date="2021-01" db="EMBL/GenBank/DDBJ databases">
        <authorList>
            <person name="Schikora-Tamarit M.A."/>
        </authorList>
    </citation>
    <scope>NUCLEOTIDE SEQUENCE</scope>
    <source>
        <strain evidence="16">NCAIM Y.01608</strain>
    </source>
</reference>
<feature type="region of interest" description="Disordered" evidence="14">
    <location>
        <begin position="49"/>
        <end position="76"/>
    </location>
</feature>
<evidence type="ECO:0000256" key="11">
    <source>
        <dbReference type="ARBA" id="ARBA00030455"/>
    </source>
</evidence>
<evidence type="ECO:0000313" key="17">
    <source>
        <dbReference type="Proteomes" id="UP000788993"/>
    </source>
</evidence>
<dbReference type="Gene3D" id="3.40.50.720">
    <property type="entry name" value="NAD(P)-binding Rossmann-like Domain"/>
    <property type="match status" value="2"/>
</dbReference>
<evidence type="ECO:0000256" key="8">
    <source>
        <dbReference type="ARBA" id="ARBA00023002"/>
    </source>
</evidence>
<evidence type="ECO:0000256" key="3">
    <source>
        <dbReference type="ARBA" id="ARBA00005854"/>
    </source>
</evidence>
<proteinExistence type="inferred from homology"/>
<feature type="compositionally biased region" description="Polar residues" evidence="14">
    <location>
        <begin position="49"/>
        <end position="59"/>
    </location>
</feature>
<evidence type="ECO:0000259" key="15">
    <source>
        <dbReference type="PROSITE" id="PS51671"/>
    </source>
</evidence>
<dbReference type="GO" id="GO:0061759">
    <property type="term" value="F:2-oxoglutarate reductase activity"/>
    <property type="evidence" value="ECO:0007669"/>
    <property type="project" value="UniProtKB-ARBA"/>
</dbReference>
<dbReference type="FunFam" id="3.40.50.720:FF:000041">
    <property type="entry name" value="D-3-phosphoglycerate dehydrogenase"/>
    <property type="match status" value="1"/>
</dbReference>
<keyword evidence="17" id="KW-1185">Reference proteome</keyword>
<dbReference type="NCBIfam" id="NF008759">
    <property type="entry name" value="PRK11790.1"/>
    <property type="match status" value="1"/>
</dbReference>
<organism evidence="16 17">
    <name type="scientific">Ogataea polymorpha</name>
    <dbReference type="NCBI Taxonomy" id="460523"/>
    <lineage>
        <taxon>Eukaryota</taxon>
        <taxon>Fungi</taxon>
        <taxon>Dikarya</taxon>
        <taxon>Ascomycota</taxon>
        <taxon>Saccharomycotina</taxon>
        <taxon>Pichiomycetes</taxon>
        <taxon>Pichiales</taxon>
        <taxon>Pichiaceae</taxon>
        <taxon>Ogataea</taxon>
    </lineage>
</organism>